<comment type="caution">
    <text evidence="10">The sequence shown here is derived from an EMBL/GenBank/DDBJ whole genome shotgun (WGS) entry which is preliminary data.</text>
</comment>
<dbReference type="Proteomes" id="UP000626092">
    <property type="component" value="Unassembled WGS sequence"/>
</dbReference>
<evidence type="ECO:0000256" key="8">
    <source>
        <dbReference type="RuleBase" id="RU361233"/>
    </source>
</evidence>
<keyword evidence="11" id="KW-1185">Reference proteome</keyword>
<feature type="transmembrane region" description="Helical" evidence="8">
    <location>
        <begin position="81"/>
        <end position="104"/>
    </location>
</feature>
<dbReference type="GO" id="GO:0005886">
    <property type="term" value="C:plasma membrane"/>
    <property type="evidence" value="ECO:0007669"/>
    <property type="project" value="UniProtKB-SubCell"/>
</dbReference>
<organism evidence="10 11">
    <name type="scientific">Rhododendron simsii</name>
    <name type="common">Sims's rhododendron</name>
    <dbReference type="NCBI Taxonomy" id="118357"/>
    <lineage>
        <taxon>Eukaryota</taxon>
        <taxon>Viridiplantae</taxon>
        <taxon>Streptophyta</taxon>
        <taxon>Embryophyta</taxon>
        <taxon>Tracheophyta</taxon>
        <taxon>Spermatophyta</taxon>
        <taxon>Magnoliopsida</taxon>
        <taxon>eudicotyledons</taxon>
        <taxon>Gunneridae</taxon>
        <taxon>Pentapetalae</taxon>
        <taxon>asterids</taxon>
        <taxon>Ericales</taxon>
        <taxon>Ericaceae</taxon>
        <taxon>Ericoideae</taxon>
        <taxon>Rhodoreae</taxon>
        <taxon>Rhododendron</taxon>
    </lineage>
</organism>
<name>A0A834GNS1_RHOSS</name>
<dbReference type="PANTHER" id="PTHR32021">
    <property type="entry name" value="CASP-LIKE PROTEIN 5B3"/>
    <property type="match status" value="1"/>
</dbReference>
<protein>
    <recommendedName>
        <fullName evidence="8">CASP-like protein</fullName>
    </recommendedName>
</protein>
<feature type="domain" description="Casparian strip membrane protein" evidence="9">
    <location>
        <begin position="81"/>
        <end position="137"/>
    </location>
</feature>
<evidence type="ECO:0000256" key="4">
    <source>
        <dbReference type="ARBA" id="ARBA00022475"/>
    </source>
</evidence>
<comment type="similarity">
    <text evidence="2 8">Belongs to the Casparian strip membrane proteins (CASP) family.</text>
</comment>
<dbReference type="Pfam" id="PF04535">
    <property type="entry name" value="CASP_dom"/>
    <property type="match status" value="1"/>
</dbReference>
<dbReference type="EMBL" id="WJXA01000008">
    <property type="protein sequence ID" value="KAF7136427.1"/>
    <property type="molecule type" value="Genomic_DNA"/>
</dbReference>
<comment type="subunit">
    <text evidence="3 8">Homodimer and heterodimers.</text>
</comment>
<dbReference type="AlphaFoldDB" id="A0A834GNS1"/>
<evidence type="ECO:0000256" key="6">
    <source>
        <dbReference type="ARBA" id="ARBA00022989"/>
    </source>
</evidence>
<comment type="subcellular location">
    <subcellularLocation>
        <location evidence="1 8">Cell membrane</location>
        <topology evidence="1 8">Multi-pass membrane protein</topology>
    </subcellularLocation>
</comment>
<dbReference type="PANTHER" id="PTHR32021:SF30">
    <property type="entry name" value="CASP-LIKE PROTEIN 5C1"/>
    <property type="match status" value="1"/>
</dbReference>
<dbReference type="InterPro" id="IPR006702">
    <property type="entry name" value="CASP_dom"/>
</dbReference>
<evidence type="ECO:0000256" key="7">
    <source>
        <dbReference type="ARBA" id="ARBA00023136"/>
    </source>
</evidence>
<feature type="transmembrane region" description="Helical" evidence="8">
    <location>
        <begin position="55"/>
        <end position="75"/>
    </location>
</feature>
<reference evidence="10" key="1">
    <citation type="submission" date="2019-11" db="EMBL/GenBank/DDBJ databases">
        <authorList>
            <person name="Liu Y."/>
            <person name="Hou J."/>
            <person name="Li T.-Q."/>
            <person name="Guan C.-H."/>
            <person name="Wu X."/>
            <person name="Wu H.-Z."/>
            <person name="Ling F."/>
            <person name="Zhang R."/>
            <person name="Shi X.-G."/>
            <person name="Ren J.-P."/>
            <person name="Chen E.-F."/>
            <person name="Sun J.-M."/>
        </authorList>
    </citation>
    <scope>NUCLEOTIDE SEQUENCE</scope>
    <source>
        <strain evidence="10">Adult_tree_wgs_1</strain>
        <tissue evidence="10">Leaves</tissue>
    </source>
</reference>
<evidence type="ECO:0000313" key="11">
    <source>
        <dbReference type="Proteomes" id="UP000626092"/>
    </source>
</evidence>
<evidence type="ECO:0000313" key="10">
    <source>
        <dbReference type="EMBL" id="KAF7136427.1"/>
    </source>
</evidence>
<comment type="caution">
    <text evidence="8">Lacks conserved residue(s) required for the propagation of feature annotation.</text>
</comment>
<evidence type="ECO:0000259" key="9">
    <source>
        <dbReference type="Pfam" id="PF04535"/>
    </source>
</evidence>
<keyword evidence="6 8" id="KW-1133">Transmembrane helix</keyword>
<evidence type="ECO:0000256" key="5">
    <source>
        <dbReference type="ARBA" id="ARBA00022692"/>
    </source>
</evidence>
<evidence type="ECO:0000256" key="1">
    <source>
        <dbReference type="ARBA" id="ARBA00004651"/>
    </source>
</evidence>
<evidence type="ECO:0000256" key="2">
    <source>
        <dbReference type="ARBA" id="ARBA00007651"/>
    </source>
</evidence>
<keyword evidence="5 8" id="KW-0812">Transmembrane</keyword>
<sequence>MAMTRIITLTQQGQGKGEGLQSHAKWTKCRGPWGRVPAWLCDWGRPSSLSLPSSSCALTLTSIAILLSGGLYGVRCIWVNLSFLVTIMGLVTPWSLTLALVDVYSVFFKRPSRQPGVMSVIVVGDWVCTLVSVTCCSVLDGQCDECADQFHEFLPFKDVQ</sequence>
<keyword evidence="4 8" id="KW-1003">Cell membrane</keyword>
<proteinExistence type="inferred from homology"/>
<keyword evidence="7 8" id="KW-0472">Membrane</keyword>
<evidence type="ECO:0000256" key="3">
    <source>
        <dbReference type="ARBA" id="ARBA00011489"/>
    </source>
</evidence>
<accession>A0A834GNS1</accession>
<dbReference type="InterPro" id="IPR045009">
    <property type="entry name" value="CASPL-5"/>
</dbReference>
<dbReference type="OrthoDB" id="1881155at2759"/>
<gene>
    <name evidence="10" type="ORF">RHSIM_Rhsim08G0109900</name>
</gene>